<protein>
    <submittedName>
        <fullName evidence="2">Uncharacterized protein</fullName>
    </submittedName>
</protein>
<accession>A0A838B508</accession>
<dbReference type="EMBL" id="JACDTY010000007">
    <property type="protein sequence ID" value="MBA1141706.1"/>
    <property type="molecule type" value="Genomic_DNA"/>
</dbReference>
<dbReference type="Proteomes" id="UP000558284">
    <property type="component" value="Unassembled WGS sequence"/>
</dbReference>
<comment type="caution">
    <text evidence="2">The sequence shown here is derived from an EMBL/GenBank/DDBJ whole genome shotgun (WGS) entry which is preliminary data.</text>
</comment>
<dbReference type="RefSeq" id="WP_181058587.1">
    <property type="nucleotide sequence ID" value="NZ_JACDTY010000007.1"/>
</dbReference>
<proteinExistence type="predicted"/>
<feature type="region of interest" description="Disordered" evidence="1">
    <location>
        <begin position="1"/>
        <end position="24"/>
    </location>
</feature>
<dbReference type="AlphaFoldDB" id="A0A838B508"/>
<reference evidence="2 3" key="1">
    <citation type="submission" date="2020-07" db="EMBL/GenBank/DDBJ databases">
        <title>Definition of the novel symbiovar canariense within Mesorhizobium novociceri, a new species of genus Mesorhizobium nodulating Cicer canariense in the Caldera de Taburiente National Park (La Palma, Canary Islands).</title>
        <authorList>
            <person name="Leon-Barrios M."/>
            <person name="Perez-Yepez J."/>
            <person name="Flores-Felix J.D."/>
            <person name="Ramirez-Baena M.H."/>
            <person name="Pulido-Suarez L."/>
            <person name="Igual J.M."/>
            <person name="Velazquez E."/>
            <person name="Peix A."/>
        </authorList>
    </citation>
    <scope>NUCLEOTIDE SEQUENCE [LARGE SCALE GENOMIC DNA]</scope>
    <source>
        <strain evidence="2 3">CCANP35</strain>
    </source>
</reference>
<gene>
    <name evidence="2" type="ORF">H0241_15770</name>
</gene>
<evidence type="ECO:0000313" key="3">
    <source>
        <dbReference type="Proteomes" id="UP000558284"/>
    </source>
</evidence>
<organism evidence="2 3">
    <name type="scientific">Mesorhizobium neociceri</name>
    <dbReference type="NCBI Taxonomy" id="1307853"/>
    <lineage>
        <taxon>Bacteria</taxon>
        <taxon>Pseudomonadati</taxon>
        <taxon>Pseudomonadota</taxon>
        <taxon>Alphaproteobacteria</taxon>
        <taxon>Hyphomicrobiales</taxon>
        <taxon>Phyllobacteriaceae</taxon>
        <taxon>Mesorhizobium</taxon>
    </lineage>
</organism>
<evidence type="ECO:0000256" key="1">
    <source>
        <dbReference type="SAM" id="MobiDB-lite"/>
    </source>
</evidence>
<evidence type="ECO:0000313" key="2">
    <source>
        <dbReference type="EMBL" id="MBA1141706.1"/>
    </source>
</evidence>
<sequence>MSKRKTDFRSLKARREGAMARPELRGANQTTVLVDDAAIEEAIKAGRYTKLPAQKRGRK</sequence>
<keyword evidence="3" id="KW-1185">Reference proteome</keyword>
<name>A0A838B508_9HYPH</name>